<evidence type="ECO:0000313" key="1">
    <source>
        <dbReference type="EMBL" id="UPL02134.1"/>
    </source>
</evidence>
<protein>
    <submittedName>
        <fullName evidence="1">Uncharacterized protein</fullName>
    </submittedName>
</protein>
<keyword evidence="2" id="KW-1185">Reference proteome</keyword>
<dbReference type="EMBL" id="CP090039">
    <property type="protein sequence ID" value="UPL02134.1"/>
    <property type="molecule type" value="Genomic_DNA"/>
</dbReference>
<reference evidence="1" key="1">
    <citation type="submission" date="2021-11" db="EMBL/GenBank/DDBJ databases">
        <title>Fusarium solani-melongenae Genome sequencing and assembly.</title>
        <authorList>
            <person name="Xie S."/>
            <person name="Huang L."/>
            <person name="Zhang X."/>
        </authorList>
    </citation>
    <scope>NUCLEOTIDE SEQUENCE</scope>
    <source>
        <strain evidence="1">CRI 24-3</strain>
    </source>
</reference>
<name>A0ACD3ZM32_FUSSC</name>
<evidence type="ECO:0000313" key="2">
    <source>
        <dbReference type="Proteomes" id="UP000830768"/>
    </source>
</evidence>
<dbReference type="Proteomes" id="UP000830768">
    <property type="component" value="Chromosome 11"/>
</dbReference>
<accession>A0ACD3ZM32</accession>
<gene>
    <name evidence="1" type="ORF">LCI18_013068</name>
</gene>
<sequence length="425" mass="47287">MALASGRGCTSPETKSPVPFGRPMRQLFLFDDNYVNLNHEARPDQFIRYDLPRLLDQSRMLIAEYLHAPVEEVVFVPNATTAFNTVLRNLSYIAGDHIVYASTIYGACEKTIQYICETTPATSVKVDYDYTLSGDDLVNRYRHTIRGVRTTGGRVKLAIFEVVASLPGARLPFEKLTEMCAQEGVLSVIDGAHAPGQVPIHLGGLQPDFWFGNCHKWLFAPRACAVLYVPVRHQALMRSSLPTSHGFIPRGGSAINNPLPPSNKSEFVSQFEFTGANDASPYLCIRQCLEFINIVCGGEGRVRHYCETLARSGGALVAKMLGTRVMDNEDETLQNCFFSNVQLPLVVGDGSGLIRATDIGAVSNFLSQRFVDDYGTFMATVFTAGSWWVRLSASIYLEMDDFEWGGRVLQDICRRIRDGEYQQHI</sequence>
<organism evidence="1 2">
    <name type="scientific">Fusarium solani subsp. cucurbitae</name>
    <name type="common">Neocosmosporum cucurbitae</name>
    <dbReference type="NCBI Taxonomy" id="2747967"/>
    <lineage>
        <taxon>Eukaryota</taxon>
        <taxon>Fungi</taxon>
        <taxon>Dikarya</taxon>
        <taxon>Ascomycota</taxon>
        <taxon>Pezizomycotina</taxon>
        <taxon>Sordariomycetes</taxon>
        <taxon>Hypocreomycetidae</taxon>
        <taxon>Hypocreales</taxon>
        <taxon>Nectriaceae</taxon>
        <taxon>Fusarium</taxon>
        <taxon>Fusarium solani species complex</taxon>
    </lineage>
</organism>
<proteinExistence type="predicted"/>